<dbReference type="InterPro" id="IPR036249">
    <property type="entry name" value="Thioredoxin-like_sf"/>
</dbReference>
<dbReference type="HOGENOM" id="CLU_042529_21_3_2"/>
<accession>Q6KYU5</accession>
<dbReference type="AlphaFoldDB" id="Q6KYU5"/>
<evidence type="ECO:0000256" key="1">
    <source>
        <dbReference type="ARBA" id="ARBA00022559"/>
    </source>
</evidence>
<dbReference type="SUPFAM" id="SSF52833">
    <property type="entry name" value="Thioredoxin-like"/>
    <property type="match status" value="1"/>
</dbReference>
<reference evidence="7 9" key="1">
    <citation type="journal article" date="2004" name="Proc. Natl. Acad. Sci. U.S.A.">
        <title>Genome sequence of Picrophilus torridus and its implications for life around pH 0.</title>
        <authorList>
            <person name="Futterer O."/>
            <person name="Angelov A."/>
            <person name="Liesegang H."/>
            <person name="Gottschalk G."/>
            <person name="Schleper C."/>
            <person name="Schepers B."/>
            <person name="Dock C."/>
            <person name="Antranikian G."/>
            <person name="Liebl W."/>
        </authorList>
    </citation>
    <scope>NUCLEOTIDE SEQUENCE [LARGE SCALE GENOMIC DNA]</scope>
    <source>
        <strain evidence="9">ATCC 700027 / DSM 9790 / JCM 10055 / NBRC 100828</strain>
        <strain evidence="7">DSM 9790</strain>
    </source>
</reference>
<feature type="domain" description="Thioredoxin" evidence="6">
    <location>
        <begin position="2"/>
        <end position="158"/>
    </location>
</feature>
<keyword evidence="10" id="KW-1185">Reference proteome</keyword>
<dbReference type="CDD" id="cd03015">
    <property type="entry name" value="PRX_Typ2cys"/>
    <property type="match status" value="1"/>
</dbReference>
<evidence type="ECO:0000256" key="3">
    <source>
        <dbReference type="ARBA" id="ARBA00023002"/>
    </source>
</evidence>
<dbReference type="InterPro" id="IPR000866">
    <property type="entry name" value="AhpC/TSA"/>
</dbReference>
<evidence type="ECO:0000256" key="2">
    <source>
        <dbReference type="ARBA" id="ARBA00022862"/>
    </source>
</evidence>
<reference evidence="8 10" key="3">
    <citation type="submission" date="2017-04" db="EMBL/GenBank/DDBJ databases">
        <authorList>
            <person name="Varghese N."/>
            <person name="Submissions S."/>
        </authorList>
    </citation>
    <scope>NUCLEOTIDE SEQUENCE [LARGE SCALE GENOMIC DNA]</scope>
    <source>
        <strain evidence="8 10">DSM 9789</strain>
    </source>
</reference>
<dbReference type="OrthoDB" id="145578at2157"/>
<dbReference type="Proteomes" id="UP000192315">
    <property type="component" value="Unassembled WGS sequence"/>
</dbReference>
<dbReference type="GO" id="GO:0042744">
    <property type="term" value="P:hydrogen peroxide catabolic process"/>
    <property type="evidence" value="ECO:0007669"/>
    <property type="project" value="TreeGrafter"/>
</dbReference>
<keyword evidence="3" id="KW-0560">Oxidoreductase</keyword>
<dbReference type="PROSITE" id="PS51352">
    <property type="entry name" value="THIOREDOXIN_2"/>
    <property type="match status" value="1"/>
</dbReference>
<dbReference type="Gene3D" id="3.40.30.10">
    <property type="entry name" value="Glutaredoxin"/>
    <property type="match status" value="1"/>
</dbReference>
<dbReference type="STRING" id="263820.PTO1522"/>
<dbReference type="GeneID" id="2844795"/>
<evidence type="ECO:0000256" key="4">
    <source>
        <dbReference type="ARBA" id="ARBA00023284"/>
    </source>
</evidence>
<dbReference type="GO" id="GO:0033554">
    <property type="term" value="P:cellular response to stress"/>
    <property type="evidence" value="ECO:0007669"/>
    <property type="project" value="TreeGrafter"/>
</dbReference>
<keyword evidence="1" id="KW-0575">Peroxidase</keyword>
<dbReference type="InterPro" id="IPR024706">
    <property type="entry name" value="Peroxiredoxin_AhpC-typ"/>
</dbReference>
<dbReference type="Pfam" id="PF00578">
    <property type="entry name" value="AhpC-TSA"/>
    <property type="match status" value="1"/>
</dbReference>
<feature type="active site" description="Cysteine sulfenic acid (-SOH) intermediate; for peroxidase activity" evidence="5">
    <location>
        <position position="49"/>
    </location>
</feature>
<dbReference type="Proteomes" id="UP000000438">
    <property type="component" value="Chromosome"/>
</dbReference>
<evidence type="ECO:0000313" key="7">
    <source>
        <dbReference type="EMBL" id="AAT44107.1"/>
    </source>
</evidence>
<accession>A0A8G2L7Z5</accession>
<dbReference type="PANTHER" id="PTHR10681">
    <property type="entry name" value="THIOREDOXIN PEROXIDASE"/>
    <property type="match status" value="1"/>
</dbReference>
<name>Q6KYU5_PICTO</name>
<dbReference type="GO" id="GO:0005829">
    <property type="term" value="C:cytosol"/>
    <property type="evidence" value="ECO:0007669"/>
    <property type="project" value="TreeGrafter"/>
</dbReference>
<evidence type="ECO:0000313" key="10">
    <source>
        <dbReference type="Proteomes" id="UP000192315"/>
    </source>
</evidence>
<proteinExistence type="predicted"/>
<protein>
    <submittedName>
        <fullName evidence="7 8">Alkyl hydroperoxide reductase subunit c</fullName>
    </submittedName>
</protein>
<dbReference type="EMBL" id="AE017261">
    <property type="protein sequence ID" value="AAT44107.1"/>
    <property type="molecule type" value="Genomic_DNA"/>
</dbReference>
<gene>
    <name evidence="7" type="ordered locus">PTO1522</name>
    <name evidence="8" type="ORF">SAMN02745355_0738</name>
</gene>
<dbReference type="GO" id="GO:0008379">
    <property type="term" value="F:thioredoxin peroxidase activity"/>
    <property type="evidence" value="ECO:0007669"/>
    <property type="project" value="TreeGrafter"/>
</dbReference>
<dbReference type="InterPro" id="IPR050217">
    <property type="entry name" value="Peroxiredoxin"/>
</dbReference>
<organism evidence="7 9">
    <name type="scientific">Picrophilus torridus (strain ATCC 700027 / DSM 9790 / JCM 10055 / NBRC 100828 / KAW 2/3)</name>
    <dbReference type="NCBI Taxonomy" id="1122961"/>
    <lineage>
        <taxon>Archaea</taxon>
        <taxon>Methanobacteriati</taxon>
        <taxon>Thermoplasmatota</taxon>
        <taxon>Thermoplasmata</taxon>
        <taxon>Thermoplasmatales</taxon>
        <taxon>Picrophilaceae</taxon>
        <taxon>Picrophilus</taxon>
    </lineage>
</organism>
<dbReference type="PANTHER" id="PTHR10681:SF121">
    <property type="entry name" value="ALKYL HYDROPEROXIDE REDUCTASE C"/>
    <property type="match status" value="1"/>
</dbReference>
<reference evidence="7" key="2">
    <citation type="submission" date="2004-02" db="EMBL/GenBank/DDBJ databases">
        <authorList>
            <person name="Fuetterer O."/>
            <person name="Angelov A."/>
            <person name="Liesegang H."/>
            <person name="Gottschalk G."/>
            <person name="Schleper C."/>
            <person name="Schepers B."/>
            <person name="Dock C."/>
            <person name="Antranikian G."/>
            <person name="Liebl W."/>
        </authorList>
    </citation>
    <scope>NUCLEOTIDE SEQUENCE</scope>
    <source>
        <strain evidence="7">DSM 9790</strain>
    </source>
</reference>
<dbReference type="InterPro" id="IPR013766">
    <property type="entry name" value="Thioredoxin_domain"/>
</dbReference>
<dbReference type="KEGG" id="pto:PTO1522"/>
<sequence>MLAIGNTAPDFESPTYFPETKEIKNVRLSDYRGKWVILTFYPGDFTFVCATDIEALMGSYDKFLKENAQIFAISEDSVYSHKAWSDTSPRVSKSKIPLIDDFNKKIASAYGFLTAAGTAQRGLVIIDPEGKVQYMAMFNDGLGKDVKHIYAAFMGLKTLHDTKEPEGHMCAIPANWEPGEEVLDINVVNDIGKL</sequence>
<dbReference type="GO" id="GO:0006979">
    <property type="term" value="P:response to oxidative stress"/>
    <property type="evidence" value="ECO:0007669"/>
    <property type="project" value="TreeGrafter"/>
</dbReference>
<dbReference type="EMBL" id="FWYE01000002">
    <property type="protein sequence ID" value="SMD30824.1"/>
    <property type="molecule type" value="Genomic_DNA"/>
</dbReference>
<evidence type="ECO:0000259" key="6">
    <source>
        <dbReference type="PROSITE" id="PS51352"/>
    </source>
</evidence>
<dbReference type="InParanoid" id="Q6KYU5"/>
<evidence type="ECO:0000313" key="8">
    <source>
        <dbReference type="EMBL" id="SMD30824.1"/>
    </source>
</evidence>
<evidence type="ECO:0000313" key="9">
    <source>
        <dbReference type="Proteomes" id="UP000000438"/>
    </source>
</evidence>
<evidence type="ECO:0000256" key="5">
    <source>
        <dbReference type="PIRSR" id="PIRSR000239-1"/>
    </source>
</evidence>
<dbReference type="PIRSF" id="PIRSF000239">
    <property type="entry name" value="AHPC"/>
    <property type="match status" value="1"/>
</dbReference>
<dbReference type="RefSeq" id="WP_011178323.1">
    <property type="nucleotide sequence ID" value="NC_005877.1"/>
</dbReference>
<keyword evidence="2" id="KW-0049">Antioxidant</keyword>
<keyword evidence="4" id="KW-0676">Redox-active center</keyword>
<dbReference type="PaxDb" id="263820-PTO1522"/>
<dbReference type="eggNOG" id="arCOG00312">
    <property type="taxonomic scope" value="Archaea"/>
</dbReference>
<dbReference type="GO" id="GO:0045454">
    <property type="term" value="P:cell redox homeostasis"/>
    <property type="evidence" value="ECO:0007669"/>
    <property type="project" value="TreeGrafter"/>
</dbReference>